<dbReference type="AlphaFoldDB" id="A0A0C4YAU7"/>
<protein>
    <submittedName>
        <fullName evidence="2">Uncharacterized protein</fullName>
    </submittedName>
</protein>
<keyword evidence="3" id="KW-1185">Reference proteome</keyword>
<accession>A0A0C4YAU7</accession>
<evidence type="ECO:0000313" key="3">
    <source>
        <dbReference type="Proteomes" id="UP000031843"/>
    </source>
</evidence>
<feature type="compositionally biased region" description="Basic and acidic residues" evidence="1">
    <location>
        <begin position="15"/>
        <end position="24"/>
    </location>
</feature>
<dbReference type="KEGG" id="cbw:RR42_s1048"/>
<sequence>MLVARQDDFGGGCRGHGEGLREGGKAPSIRRCGSPRYTTISDTEITCSAPMLDWRACGQPHA</sequence>
<proteinExistence type="predicted"/>
<dbReference type="STRING" id="68895.RR42_s1048"/>
<organism evidence="2 3">
    <name type="scientific">Cupriavidus basilensis</name>
    <dbReference type="NCBI Taxonomy" id="68895"/>
    <lineage>
        <taxon>Bacteria</taxon>
        <taxon>Pseudomonadati</taxon>
        <taxon>Pseudomonadota</taxon>
        <taxon>Betaproteobacteria</taxon>
        <taxon>Burkholderiales</taxon>
        <taxon>Burkholderiaceae</taxon>
        <taxon>Cupriavidus</taxon>
    </lineage>
</organism>
<name>A0A0C4YAU7_9BURK</name>
<gene>
    <name evidence="2" type="ORF">RR42_s1048</name>
</gene>
<evidence type="ECO:0000256" key="1">
    <source>
        <dbReference type="SAM" id="MobiDB-lite"/>
    </source>
</evidence>
<reference evidence="2 3" key="1">
    <citation type="journal article" date="2015" name="Genome Announc.">
        <title>Complete Genome Sequence of Cupriavidus basilensis 4G11, Isolated from the Oak Ridge Field Research Center Site.</title>
        <authorList>
            <person name="Ray J."/>
            <person name="Waters R.J."/>
            <person name="Skerker J.M."/>
            <person name="Kuehl J.V."/>
            <person name="Price M.N."/>
            <person name="Huang J."/>
            <person name="Chakraborty R."/>
            <person name="Arkin A.P."/>
            <person name="Deutschbauer A."/>
        </authorList>
    </citation>
    <scope>NUCLEOTIDE SEQUENCE [LARGE SCALE GENOMIC DNA]</scope>
    <source>
        <strain evidence="2">4G11</strain>
    </source>
</reference>
<evidence type="ECO:0000313" key="2">
    <source>
        <dbReference type="EMBL" id="AJG22637.1"/>
    </source>
</evidence>
<dbReference type="Proteomes" id="UP000031843">
    <property type="component" value="Chromosome secondary"/>
</dbReference>
<dbReference type="EMBL" id="CP010537">
    <property type="protein sequence ID" value="AJG22637.1"/>
    <property type="molecule type" value="Genomic_DNA"/>
</dbReference>
<feature type="region of interest" description="Disordered" evidence="1">
    <location>
        <begin position="1"/>
        <end position="28"/>
    </location>
</feature>